<dbReference type="PANTHER" id="PTHR37419">
    <property type="entry name" value="SERINE/THREONINE-PROTEIN KINASE TOXIN HIPA"/>
    <property type="match status" value="1"/>
</dbReference>
<organism evidence="1 2">
    <name type="scientific">Vibrio zhanjiangensis</name>
    <dbReference type="NCBI Taxonomy" id="1046128"/>
    <lineage>
        <taxon>Bacteria</taxon>
        <taxon>Pseudomonadati</taxon>
        <taxon>Pseudomonadota</taxon>
        <taxon>Gammaproteobacteria</taxon>
        <taxon>Vibrionales</taxon>
        <taxon>Vibrionaceae</taxon>
        <taxon>Vibrio</taxon>
    </lineage>
</organism>
<gene>
    <name evidence="1" type="ORF">GCM10007938_32340</name>
</gene>
<protein>
    <submittedName>
        <fullName evidence="1">Uncharacterized protein</fullName>
    </submittedName>
</protein>
<keyword evidence="2" id="KW-1185">Reference proteome</keyword>
<sequence>MEELTVQAFIKGEWIDIGIISFPKSRQHNFRVTELNYLSDYALEHHDKDDFHAVSLNHPVSFFFDDMGKPRWLTFLDDIMPSGASRRYWVKHLDIEDLSSDEQDYVLLKFGTMSPIGNLRVKDSLPERYEEYQNKSWRCQPLDLIIYQRSSLNGGYYE</sequence>
<comment type="caution">
    <text evidence="1">The sequence shown here is derived from an EMBL/GenBank/DDBJ whole genome shotgun (WGS) entry which is preliminary data.</text>
</comment>
<dbReference type="Proteomes" id="UP001157138">
    <property type="component" value="Unassembled WGS sequence"/>
</dbReference>
<evidence type="ECO:0000313" key="2">
    <source>
        <dbReference type="Proteomes" id="UP001157138"/>
    </source>
</evidence>
<accession>A0ABQ6F452</accession>
<name>A0ABQ6F452_9VIBR</name>
<dbReference type="EMBL" id="BSPW01000077">
    <property type="protein sequence ID" value="GLT19452.1"/>
    <property type="molecule type" value="Genomic_DNA"/>
</dbReference>
<dbReference type="InterPro" id="IPR052028">
    <property type="entry name" value="HipA_Ser/Thr_kinase"/>
</dbReference>
<proteinExistence type="predicted"/>
<evidence type="ECO:0000313" key="1">
    <source>
        <dbReference type="EMBL" id="GLT19452.1"/>
    </source>
</evidence>
<reference evidence="2" key="1">
    <citation type="journal article" date="2019" name="Int. J. Syst. Evol. Microbiol.">
        <title>The Global Catalogue of Microorganisms (GCM) 10K type strain sequencing project: providing services to taxonomists for standard genome sequencing and annotation.</title>
        <authorList>
            <consortium name="The Broad Institute Genomics Platform"/>
            <consortium name="The Broad Institute Genome Sequencing Center for Infectious Disease"/>
            <person name="Wu L."/>
            <person name="Ma J."/>
        </authorList>
    </citation>
    <scope>NUCLEOTIDE SEQUENCE [LARGE SCALE GENOMIC DNA]</scope>
    <source>
        <strain evidence="2">NBRC 108723</strain>
    </source>
</reference>
<dbReference type="PANTHER" id="PTHR37419:SF8">
    <property type="entry name" value="TOXIN YJJJ"/>
    <property type="match status" value="1"/>
</dbReference>